<protein>
    <submittedName>
        <fullName evidence="1">DUF2732 family protein</fullName>
    </submittedName>
</protein>
<name>A0AA50DL16_9GAMM</name>
<organism evidence="1 2">
    <name type="scientific">Erwinia pyri</name>
    <dbReference type="NCBI Taxonomy" id="3062598"/>
    <lineage>
        <taxon>Bacteria</taxon>
        <taxon>Pseudomonadati</taxon>
        <taxon>Pseudomonadota</taxon>
        <taxon>Gammaproteobacteria</taxon>
        <taxon>Enterobacterales</taxon>
        <taxon>Erwiniaceae</taxon>
        <taxon>Erwinia</taxon>
    </lineage>
</organism>
<keyword evidence="2" id="KW-1185">Reference proteome</keyword>
<dbReference type="InterPro" id="IPR020126">
    <property type="entry name" value="DUF2732"/>
</dbReference>
<evidence type="ECO:0000313" key="1">
    <source>
        <dbReference type="EMBL" id="WLS78823.1"/>
    </source>
</evidence>
<gene>
    <name evidence="1" type="ORF">Q3V30_20770</name>
</gene>
<dbReference type="AlphaFoldDB" id="A0AA50DL16"/>
<sequence>MRNLEKRMMEANNEIAMIHLLTKANGEGKKAKALAVSIRLNAVAIHIQKNQLSGVQAAELLLKEAARYEVEAAELH</sequence>
<dbReference type="KEGG" id="epi:Q3V30_20770"/>
<dbReference type="RefSeq" id="WP_306209048.1">
    <property type="nucleotide sequence ID" value="NZ_CP132353.1"/>
</dbReference>
<accession>A0AA50DL16</accession>
<proteinExistence type="predicted"/>
<reference evidence="1 2" key="1">
    <citation type="submission" date="2023-07" db="EMBL/GenBank/DDBJ databases">
        <title>Pathogenic bacteria of pear tree diseases.</title>
        <authorList>
            <person name="Zhang Z."/>
            <person name="He L."/>
            <person name="Huang R."/>
        </authorList>
    </citation>
    <scope>NUCLEOTIDE SEQUENCE [LARGE SCALE GENOMIC DNA]</scope>
    <source>
        <strain evidence="1 2">DE2</strain>
    </source>
</reference>
<dbReference type="Pfam" id="PF10809">
    <property type="entry name" value="DUF2732"/>
    <property type="match status" value="1"/>
</dbReference>
<evidence type="ECO:0000313" key="2">
    <source>
        <dbReference type="Proteomes" id="UP001228139"/>
    </source>
</evidence>
<dbReference type="EMBL" id="CP132353">
    <property type="protein sequence ID" value="WLS78823.1"/>
    <property type="molecule type" value="Genomic_DNA"/>
</dbReference>
<dbReference type="Proteomes" id="UP001228139">
    <property type="component" value="Chromosome"/>
</dbReference>